<keyword evidence="3" id="KW-1185">Reference proteome</keyword>
<name>A0ABN3MYW3_9ACTN</name>
<protein>
    <submittedName>
        <fullName evidence="2">Uncharacterized protein</fullName>
    </submittedName>
</protein>
<keyword evidence="1" id="KW-0812">Transmembrane</keyword>
<organism evidence="2 3">
    <name type="scientific">Pilimelia columellifera subsp. columellifera</name>
    <dbReference type="NCBI Taxonomy" id="706583"/>
    <lineage>
        <taxon>Bacteria</taxon>
        <taxon>Bacillati</taxon>
        <taxon>Actinomycetota</taxon>
        <taxon>Actinomycetes</taxon>
        <taxon>Micromonosporales</taxon>
        <taxon>Micromonosporaceae</taxon>
        <taxon>Pilimelia</taxon>
    </lineage>
</organism>
<reference evidence="2 3" key="1">
    <citation type="journal article" date="2019" name="Int. J. Syst. Evol. Microbiol.">
        <title>The Global Catalogue of Microorganisms (GCM) 10K type strain sequencing project: providing services to taxonomists for standard genome sequencing and annotation.</title>
        <authorList>
            <consortium name="The Broad Institute Genomics Platform"/>
            <consortium name="The Broad Institute Genome Sequencing Center for Infectious Disease"/>
            <person name="Wu L."/>
            <person name="Ma J."/>
        </authorList>
    </citation>
    <scope>NUCLEOTIDE SEQUENCE [LARGE SCALE GENOMIC DNA]</scope>
    <source>
        <strain evidence="2 3">JCM 3367</strain>
    </source>
</reference>
<keyword evidence="1" id="KW-0472">Membrane</keyword>
<evidence type="ECO:0000313" key="3">
    <source>
        <dbReference type="Proteomes" id="UP001499978"/>
    </source>
</evidence>
<sequence>MGLEAHRDRRFRHRERRAQLVGIWLVAALLVAGVLGLFGATGPLSARVVGSADRMLSVEYQRFPHQHAETSIRVTVPDEAVRSDRTAVGLSASWMDATQVSSVSPEAVEQIVGADGIWLALATTPGASLTLTINYRPTDAGSRPGWVQVGTSRAAFHQFVYL</sequence>
<dbReference type="RefSeq" id="WP_344166979.1">
    <property type="nucleotide sequence ID" value="NZ_BAAARY010000001.1"/>
</dbReference>
<gene>
    <name evidence="2" type="ORF">GCM10010201_02910</name>
</gene>
<proteinExistence type="predicted"/>
<evidence type="ECO:0000256" key="1">
    <source>
        <dbReference type="SAM" id="Phobius"/>
    </source>
</evidence>
<dbReference type="Proteomes" id="UP001499978">
    <property type="component" value="Unassembled WGS sequence"/>
</dbReference>
<comment type="caution">
    <text evidence="2">The sequence shown here is derived from an EMBL/GenBank/DDBJ whole genome shotgun (WGS) entry which is preliminary data.</text>
</comment>
<feature type="transmembrane region" description="Helical" evidence="1">
    <location>
        <begin position="21"/>
        <end position="40"/>
    </location>
</feature>
<keyword evidence="1" id="KW-1133">Transmembrane helix</keyword>
<dbReference type="EMBL" id="BAAARY010000001">
    <property type="protein sequence ID" value="GAA2511409.1"/>
    <property type="molecule type" value="Genomic_DNA"/>
</dbReference>
<evidence type="ECO:0000313" key="2">
    <source>
        <dbReference type="EMBL" id="GAA2511409.1"/>
    </source>
</evidence>
<accession>A0ABN3MYW3</accession>